<dbReference type="EMBL" id="JAURVH010001522">
    <property type="protein sequence ID" value="KAK5921580.1"/>
    <property type="molecule type" value="Genomic_DNA"/>
</dbReference>
<name>A0AAN8DGU7_CHAGU</name>
<comment type="caution">
    <text evidence="2">The sequence shown here is derived from an EMBL/GenBank/DDBJ whole genome shotgun (WGS) entry which is preliminary data.</text>
</comment>
<keyword evidence="3" id="KW-1185">Reference proteome</keyword>
<protein>
    <submittedName>
        <fullName evidence="2">Uncharacterized protein</fullName>
    </submittedName>
</protein>
<reference evidence="2 3" key="1">
    <citation type="journal article" date="2023" name="Mol. Biol. Evol.">
        <title>Genomics of Secondarily Temperate Adaptation in the Only Non-Antarctic Icefish.</title>
        <authorList>
            <person name="Rivera-Colon A.G."/>
            <person name="Rayamajhi N."/>
            <person name="Minhas B.F."/>
            <person name="Madrigal G."/>
            <person name="Bilyk K.T."/>
            <person name="Yoon V."/>
            <person name="Hune M."/>
            <person name="Gregory S."/>
            <person name="Cheng C.H.C."/>
            <person name="Catchen J.M."/>
        </authorList>
    </citation>
    <scope>NUCLEOTIDE SEQUENCE [LARGE SCALE GENOMIC DNA]</scope>
    <source>
        <tissue evidence="2">White muscle</tissue>
    </source>
</reference>
<dbReference type="AlphaFoldDB" id="A0AAN8DGU7"/>
<proteinExistence type="predicted"/>
<evidence type="ECO:0000313" key="2">
    <source>
        <dbReference type="EMBL" id="KAK5921580.1"/>
    </source>
</evidence>
<feature type="region of interest" description="Disordered" evidence="1">
    <location>
        <begin position="33"/>
        <end position="72"/>
    </location>
</feature>
<evidence type="ECO:0000313" key="3">
    <source>
        <dbReference type="Proteomes" id="UP001331515"/>
    </source>
</evidence>
<gene>
    <name evidence="2" type="ORF">CgunFtcFv8_018935</name>
</gene>
<evidence type="ECO:0000256" key="1">
    <source>
        <dbReference type="SAM" id="MobiDB-lite"/>
    </source>
</evidence>
<sequence length="72" mass="7820">MKEGLPPLGSCVLGLSKPLSSCLQLYELSRTLSSSSMPRAQCPDEPGGLRHTMSRRTSRATPPAFSASSWRR</sequence>
<organism evidence="2 3">
    <name type="scientific">Champsocephalus gunnari</name>
    <name type="common">Mackerel icefish</name>
    <dbReference type="NCBI Taxonomy" id="52237"/>
    <lineage>
        <taxon>Eukaryota</taxon>
        <taxon>Metazoa</taxon>
        <taxon>Chordata</taxon>
        <taxon>Craniata</taxon>
        <taxon>Vertebrata</taxon>
        <taxon>Euteleostomi</taxon>
        <taxon>Actinopterygii</taxon>
        <taxon>Neopterygii</taxon>
        <taxon>Teleostei</taxon>
        <taxon>Neoteleostei</taxon>
        <taxon>Acanthomorphata</taxon>
        <taxon>Eupercaria</taxon>
        <taxon>Perciformes</taxon>
        <taxon>Notothenioidei</taxon>
        <taxon>Channichthyidae</taxon>
        <taxon>Champsocephalus</taxon>
    </lineage>
</organism>
<accession>A0AAN8DGU7</accession>
<dbReference type="Proteomes" id="UP001331515">
    <property type="component" value="Unassembled WGS sequence"/>
</dbReference>